<evidence type="ECO:0000313" key="2">
    <source>
        <dbReference type="EMBL" id="KAI5422928.1"/>
    </source>
</evidence>
<feature type="transmembrane region" description="Helical" evidence="1">
    <location>
        <begin position="204"/>
        <end position="223"/>
    </location>
</feature>
<comment type="caution">
    <text evidence="2">The sequence shown here is derived from an EMBL/GenBank/DDBJ whole genome shotgun (WGS) entry which is preliminary data.</text>
</comment>
<accession>A0A9D4XM58</accession>
<dbReference type="EMBL" id="JAMSHJ010000004">
    <property type="protein sequence ID" value="KAI5422928.1"/>
    <property type="molecule type" value="Genomic_DNA"/>
</dbReference>
<organism evidence="2 3">
    <name type="scientific">Pisum sativum</name>
    <name type="common">Garden pea</name>
    <name type="synonym">Lathyrus oleraceus</name>
    <dbReference type="NCBI Taxonomy" id="3888"/>
    <lineage>
        <taxon>Eukaryota</taxon>
        <taxon>Viridiplantae</taxon>
        <taxon>Streptophyta</taxon>
        <taxon>Embryophyta</taxon>
        <taxon>Tracheophyta</taxon>
        <taxon>Spermatophyta</taxon>
        <taxon>Magnoliopsida</taxon>
        <taxon>eudicotyledons</taxon>
        <taxon>Gunneridae</taxon>
        <taxon>Pentapetalae</taxon>
        <taxon>rosids</taxon>
        <taxon>fabids</taxon>
        <taxon>Fabales</taxon>
        <taxon>Fabaceae</taxon>
        <taxon>Papilionoideae</taxon>
        <taxon>50 kb inversion clade</taxon>
        <taxon>NPAAA clade</taxon>
        <taxon>Hologalegina</taxon>
        <taxon>IRL clade</taxon>
        <taxon>Fabeae</taxon>
        <taxon>Lathyrus</taxon>
    </lineage>
</organism>
<reference evidence="2 3" key="1">
    <citation type="journal article" date="2022" name="Nat. Genet.">
        <title>Improved pea reference genome and pan-genome highlight genomic features and evolutionary characteristics.</title>
        <authorList>
            <person name="Yang T."/>
            <person name="Liu R."/>
            <person name="Luo Y."/>
            <person name="Hu S."/>
            <person name="Wang D."/>
            <person name="Wang C."/>
            <person name="Pandey M.K."/>
            <person name="Ge S."/>
            <person name="Xu Q."/>
            <person name="Li N."/>
            <person name="Li G."/>
            <person name="Huang Y."/>
            <person name="Saxena R.K."/>
            <person name="Ji Y."/>
            <person name="Li M."/>
            <person name="Yan X."/>
            <person name="He Y."/>
            <person name="Liu Y."/>
            <person name="Wang X."/>
            <person name="Xiang C."/>
            <person name="Varshney R.K."/>
            <person name="Ding H."/>
            <person name="Gao S."/>
            <person name="Zong X."/>
        </authorList>
    </citation>
    <scope>NUCLEOTIDE SEQUENCE [LARGE SCALE GENOMIC DNA]</scope>
    <source>
        <strain evidence="2 3">cv. Zhongwan 6</strain>
    </source>
</reference>
<keyword evidence="1" id="KW-1133">Transmembrane helix</keyword>
<evidence type="ECO:0008006" key="4">
    <source>
        <dbReference type="Google" id="ProtNLM"/>
    </source>
</evidence>
<dbReference type="Proteomes" id="UP001058974">
    <property type="component" value="Chromosome 4"/>
</dbReference>
<name>A0A9D4XM58_PEA</name>
<dbReference type="Gramene" id="Psat04G0608200-T1">
    <property type="protein sequence ID" value="KAI5422928.1"/>
    <property type="gene ID" value="KIW84_046082"/>
</dbReference>
<evidence type="ECO:0000256" key="1">
    <source>
        <dbReference type="SAM" id="Phobius"/>
    </source>
</evidence>
<evidence type="ECO:0000313" key="3">
    <source>
        <dbReference type="Proteomes" id="UP001058974"/>
    </source>
</evidence>
<protein>
    <recommendedName>
        <fullName evidence="4">Transmembrane protein</fullName>
    </recommendedName>
</protein>
<dbReference type="AlphaFoldDB" id="A0A9D4XM58"/>
<feature type="transmembrane region" description="Helical" evidence="1">
    <location>
        <begin position="12"/>
        <end position="34"/>
    </location>
</feature>
<gene>
    <name evidence="2" type="ORF">KIW84_046082</name>
</gene>
<keyword evidence="1" id="KW-0472">Membrane</keyword>
<keyword evidence="1" id="KW-0812">Transmembrane</keyword>
<feature type="transmembrane region" description="Helical" evidence="1">
    <location>
        <begin position="235"/>
        <end position="253"/>
    </location>
</feature>
<sequence length="336" mass="38112">MSHKPSPTRTIAFVALVLLLGLLVIGSIGSLIYYTSQDDNSPMKLTVVDASIQQFNLTSDNTLYYNFKVNITVKNFDDSFIVMDTKIKAISSYKGNQFAMVDMTPFDPSYKKTVFLKPIMFYGNSFIKLNDQQFIEYDNETRLGIFNLDLKFDLEDYHDHVYDHVYCLGLRVPFDSNEKLESTFNVTKCTREYQGWGLCCNKNMVGGLSLAVLFCRMNVVLLFSIARSGVCIASLYQYGGIGLMYGLGCRFYAMLLMQFNHGLMLQIDALLVGCALVGKSGPWFGLVQDQSWQSGHGLTKSDLSLKKTCEDYQIQEHRIDGGTLMNDGRMEERIRF</sequence>
<proteinExistence type="predicted"/>
<keyword evidence="3" id="KW-1185">Reference proteome</keyword>